<proteinExistence type="predicted"/>
<dbReference type="AlphaFoldDB" id="A0A6H1ZZR3"/>
<organism evidence="1">
    <name type="scientific">viral metagenome</name>
    <dbReference type="NCBI Taxonomy" id="1070528"/>
    <lineage>
        <taxon>unclassified sequences</taxon>
        <taxon>metagenomes</taxon>
        <taxon>organismal metagenomes</taxon>
    </lineage>
</organism>
<protein>
    <submittedName>
        <fullName evidence="1">Uncharacterized protein</fullName>
    </submittedName>
</protein>
<name>A0A6H1ZZR3_9ZZZZ</name>
<gene>
    <name evidence="1" type="ORF">TM448A02919_0003</name>
</gene>
<reference evidence="1" key="1">
    <citation type="submission" date="2020-03" db="EMBL/GenBank/DDBJ databases">
        <title>The deep terrestrial virosphere.</title>
        <authorList>
            <person name="Holmfeldt K."/>
            <person name="Nilsson E."/>
            <person name="Simone D."/>
            <person name="Lopez-Fernandez M."/>
            <person name="Wu X."/>
            <person name="de Brujin I."/>
            <person name="Lundin D."/>
            <person name="Andersson A."/>
            <person name="Bertilsson S."/>
            <person name="Dopson M."/>
        </authorList>
    </citation>
    <scope>NUCLEOTIDE SEQUENCE</scope>
    <source>
        <strain evidence="1">TM448A02919</strain>
    </source>
</reference>
<dbReference type="EMBL" id="MT144361">
    <property type="protein sequence ID" value="QJA52700.1"/>
    <property type="molecule type" value="Genomic_DNA"/>
</dbReference>
<accession>A0A6H1ZZR3</accession>
<evidence type="ECO:0000313" key="1">
    <source>
        <dbReference type="EMBL" id="QJA52700.1"/>
    </source>
</evidence>
<sequence length="224" mass="23887">MGSTNVSSPAAPAAPTTTSSIADWVQNYPAVFALQQQYAPQEAQMQVDLANQYAGQYGTAMKTAQEAMYPDETKFTQDALAKAQEGMQGGVPDWQRQQYQSDLRANLGTNIGSGIGADYTSRGLMQQSQDWQKYYTDLGLSIAGRQPIATASQPNTSNYLQQFSPNAVMGYNAQNYGNYSNAYSSMYGANASLAGSQNQMWGNIAGGAMGGLGTFSAAKWGTPA</sequence>